<dbReference type="PANTHER" id="PTHR48111:SF40">
    <property type="entry name" value="PHOSPHATE REGULON TRANSCRIPTIONAL REGULATORY PROTEIN PHOB"/>
    <property type="match status" value="1"/>
</dbReference>
<dbReference type="Gene3D" id="6.10.250.690">
    <property type="match status" value="1"/>
</dbReference>
<sequence>MAEVLLVEDDETIGRVLQAELVQARYRVRWCRDGGSALAEADSDHAVDLVVLDLGLPDVDGVDVCRTLRSRWPNVVIMILTARDAEIDVVVGLEAGADDYLSKPVRSTELLARLRAHLRRSVPRESAPTRHVLGDLVVDEALRRAWVGESEAVLRSKEFDLLARLARDAGVAISRSMLMADVWDAHWHGSTKTLDVHIASLRRALEQCAAEASVGAPAVETLRGFGYRLAGPPSVAGGHPFRGSQPPDGR</sequence>
<dbReference type="InterPro" id="IPR011006">
    <property type="entry name" value="CheY-like_superfamily"/>
</dbReference>
<dbReference type="CDD" id="cd00383">
    <property type="entry name" value="trans_reg_C"/>
    <property type="match status" value="1"/>
</dbReference>
<keyword evidence="1 4" id="KW-0597">Phosphoprotein</keyword>
<evidence type="ECO:0000256" key="5">
    <source>
        <dbReference type="PROSITE-ProRule" id="PRU01091"/>
    </source>
</evidence>
<evidence type="ECO:0000256" key="2">
    <source>
        <dbReference type="ARBA" id="ARBA00023012"/>
    </source>
</evidence>
<name>A0ABU2JGK4_9ACTN</name>
<dbReference type="SMART" id="SM00448">
    <property type="entry name" value="REC"/>
    <property type="match status" value="1"/>
</dbReference>
<evidence type="ECO:0000256" key="4">
    <source>
        <dbReference type="PROSITE-ProRule" id="PRU00169"/>
    </source>
</evidence>
<dbReference type="Pfam" id="PF00072">
    <property type="entry name" value="Response_reg"/>
    <property type="match status" value="1"/>
</dbReference>
<protein>
    <submittedName>
        <fullName evidence="8">Response regulator transcription factor</fullName>
    </submittedName>
</protein>
<dbReference type="Gene3D" id="3.40.50.2300">
    <property type="match status" value="1"/>
</dbReference>
<dbReference type="SMART" id="SM00862">
    <property type="entry name" value="Trans_reg_C"/>
    <property type="match status" value="1"/>
</dbReference>
<evidence type="ECO:0000256" key="1">
    <source>
        <dbReference type="ARBA" id="ARBA00022553"/>
    </source>
</evidence>
<dbReference type="SUPFAM" id="SSF52172">
    <property type="entry name" value="CheY-like"/>
    <property type="match status" value="1"/>
</dbReference>
<evidence type="ECO:0000259" key="6">
    <source>
        <dbReference type="PROSITE" id="PS50110"/>
    </source>
</evidence>
<proteinExistence type="predicted"/>
<accession>A0ABU2JGK4</accession>
<evidence type="ECO:0000256" key="3">
    <source>
        <dbReference type="ARBA" id="ARBA00023125"/>
    </source>
</evidence>
<dbReference type="PROSITE" id="PS50110">
    <property type="entry name" value="RESPONSE_REGULATORY"/>
    <property type="match status" value="1"/>
</dbReference>
<dbReference type="Gene3D" id="1.10.10.10">
    <property type="entry name" value="Winged helix-like DNA-binding domain superfamily/Winged helix DNA-binding domain"/>
    <property type="match status" value="1"/>
</dbReference>
<organism evidence="8 9">
    <name type="scientific">Jatrophihabitans lederbergiae</name>
    <dbReference type="NCBI Taxonomy" id="3075547"/>
    <lineage>
        <taxon>Bacteria</taxon>
        <taxon>Bacillati</taxon>
        <taxon>Actinomycetota</taxon>
        <taxon>Actinomycetes</taxon>
        <taxon>Jatrophihabitantales</taxon>
        <taxon>Jatrophihabitantaceae</taxon>
        <taxon>Jatrophihabitans</taxon>
    </lineage>
</organism>
<dbReference type="PANTHER" id="PTHR48111">
    <property type="entry name" value="REGULATOR OF RPOS"/>
    <property type="match status" value="1"/>
</dbReference>
<dbReference type="Pfam" id="PF00486">
    <property type="entry name" value="Trans_reg_C"/>
    <property type="match status" value="1"/>
</dbReference>
<evidence type="ECO:0000313" key="8">
    <source>
        <dbReference type="EMBL" id="MDT0264136.1"/>
    </source>
</evidence>
<keyword evidence="3 5" id="KW-0238">DNA-binding</keyword>
<comment type="caution">
    <text evidence="8">The sequence shown here is derived from an EMBL/GenBank/DDBJ whole genome shotgun (WGS) entry which is preliminary data.</text>
</comment>
<gene>
    <name evidence="8" type="ORF">RM423_22455</name>
</gene>
<evidence type="ECO:0000313" key="9">
    <source>
        <dbReference type="Proteomes" id="UP001183176"/>
    </source>
</evidence>
<dbReference type="InterPro" id="IPR001867">
    <property type="entry name" value="OmpR/PhoB-type_DNA-bd"/>
</dbReference>
<feature type="domain" description="OmpR/PhoB-type" evidence="7">
    <location>
        <begin position="128"/>
        <end position="231"/>
    </location>
</feature>
<dbReference type="InterPro" id="IPR039420">
    <property type="entry name" value="WalR-like"/>
</dbReference>
<keyword evidence="2" id="KW-0902">Two-component regulatory system</keyword>
<dbReference type="Proteomes" id="UP001183176">
    <property type="component" value="Unassembled WGS sequence"/>
</dbReference>
<feature type="DNA-binding region" description="OmpR/PhoB-type" evidence="5">
    <location>
        <begin position="128"/>
        <end position="231"/>
    </location>
</feature>
<keyword evidence="9" id="KW-1185">Reference proteome</keyword>
<evidence type="ECO:0000259" key="7">
    <source>
        <dbReference type="PROSITE" id="PS51755"/>
    </source>
</evidence>
<dbReference type="PROSITE" id="PS51755">
    <property type="entry name" value="OMPR_PHOB"/>
    <property type="match status" value="1"/>
</dbReference>
<reference evidence="9" key="1">
    <citation type="submission" date="2023-07" db="EMBL/GenBank/DDBJ databases">
        <title>30 novel species of actinomycetes from the DSMZ collection.</title>
        <authorList>
            <person name="Nouioui I."/>
        </authorList>
    </citation>
    <scope>NUCLEOTIDE SEQUENCE [LARGE SCALE GENOMIC DNA]</scope>
    <source>
        <strain evidence="9">DSM 44399</strain>
    </source>
</reference>
<feature type="domain" description="Response regulatory" evidence="6">
    <location>
        <begin position="3"/>
        <end position="118"/>
    </location>
</feature>
<dbReference type="CDD" id="cd17574">
    <property type="entry name" value="REC_OmpR"/>
    <property type="match status" value="1"/>
</dbReference>
<dbReference type="InterPro" id="IPR001789">
    <property type="entry name" value="Sig_transdc_resp-reg_receiver"/>
</dbReference>
<dbReference type="EMBL" id="JAVREH010000072">
    <property type="protein sequence ID" value="MDT0264136.1"/>
    <property type="molecule type" value="Genomic_DNA"/>
</dbReference>
<dbReference type="RefSeq" id="WP_311425279.1">
    <property type="nucleotide sequence ID" value="NZ_JAVREH010000072.1"/>
</dbReference>
<feature type="modified residue" description="4-aspartylphosphate" evidence="4">
    <location>
        <position position="53"/>
    </location>
</feature>
<dbReference type="InterPro" id="IPR036388">
    <property type="entry name" value="WH-like_DNA-bd_sf"/>
</dbReference>